<comment type="caution">
    <text evidence="2">The sequence shown here is derived from an EMBL/GenBank/DDBJ whole genome shotgun (WGS) entry which is preliminary data.</text>
</comment>
<evidence type="ECO:0000256" key="1">
    <source>
        <dbReference type="SAM" id="Phobius"/>
    </source>
</evidence>
<dbReference type="AlphaFoldDB" id="A0A2T6BIH4"/>
<proteinExistence type="predicted"/>
<dbReference type="RefSeq" id="WP_107844107.1">
    <property type="nucleotide sequence ID" value="NZ_QBKS01000001.1"/>
</dbReference>
<protein>
    <submittedName>
        <fullName evidence="2">Anti-sigma factor RsiW</fullName>
    </submittedName>
</protein>
<name>A0A2T6BIH4_9RHOB</name>
<keyword evidence="1" id="KW-0472">Membrane</keyword>
<organism evidence="2 3">
    <name type="scientific">Litoreibacter ponti</name>
    <dbReference type="NCBI Taxonomy" id="1510457"/>
    <lineage>
        <taxon>Bacteria</taxon>
        <taxon>Pseudomonadati</taxon>
        <taxon>Pseudomonadota</taxon>
        <taxon>Alphaproteobacteria</taxon>
        <taxon>Rhodobacterales</taxon>
        <taxon>Roseobacteraceae</taxon>
        <taxon>Litoreibacter</taxon>
    </lineage>
</organism>
<keyword evidence="1" id="KW-1133">Transmembrane helix</keyword>
<evidence type="ECO:0000313" key="2">
    <source>
        <dbReference type="EMBL" id="PTX55857.1"/>
    </source>
</evidence>
<reference evidence="2 3" key="1">
    <citation type="submission" date="2018-04" db="EMBL/GenBank/DDBJ databases">
        <title>Genomic Encyclopedia of Archaeal and Bacterial Type Strains, Phase II (KMG-II): from individual species to whole genera.</title>
        <authorList>
            <person name="Goeker M."/>
        </authorList>
    </citation>
    <scope>NUCLEOTIDE SEQUENCE [LARGE SCALE GENOMIC DNA]</scope>
    <source>
        <strain evidence="2 3">DSM 100977</strain>
    </source>
</reference>
<keyword evidence="3" id="KW-1185">Reference proteome</keyword>
<sequence>MSPSDTDISDETLTAYLNGALSQPEADMVADALIDSPALAARLSALEVPISELRPALSQMLEEMPPGVLPPSHDRSTQGRRGGLIMAGFALLLGLGIGAFAIPRPPPGWHDDVARIQALYVADTLRVTDQTPEATADQLALVAARLGRSLAPATDVPGLAFKRAQIMGFRGQALAQLAYLAEDETPIALYVLKSAEKAALTTTRLEGLDAASWSDGAYAFLLIGGTDPARIKAAALHVQAAL</sequence>
<dbReference type="EMBL" id="QBKS01000001">
    <property type="protein sequence ID" value="PTX55857.1"/>
    <property type="molecule type" value="Genomic_DNA"/>
</dbReference>
<evidence type="ECO:0000313" key="3">
    <source>
        <dbReference type="Proteomes" id="UP000243978"/>
    </source>
</evidence>
<keyword evidence="1" id="KW-0812">Transmembrane</keyword>
<accession>A0A2T6BIH4</accession>
<dbReference type="Proteomes" id="UP000243978">
    <property type="component" value="Unassembled WGS sequence"/>
</dbReference>
<gene>
    <name evidence="2" type="ORF">C8N43_0505</name>
</gene>
<feature type="transmembrane region" description="Helical" evidence="1">
    <location>
        <begin position="83"/>
        <end position="102"/>
    </location>
</feature>
<dbReference type="OrthoDB" id="7006010at2"/>